<feature type="domain" description="SEC7" evidence="2">
    <location>
        <begin position="95"/>
        <end position="169"/>
    </location>
</feature>
<reference evidence="3" key="2">
    <citation type="submission" date="2014-03" db="EMBL/GenBank/DDBJ databases">
        <authorList>
            <person name="Genoscope - CEA"/>
        </authorList>
    </citation>
    <scope>NUCLEOTIDE SEQUENCE</scope>
</reference>
<reference evidence="3" key="1">
    <citation type="journal article" date="2014" name="Nat. Commun.">
        <title>The rainbow trout genome provides novel insights into evolution after whole-genome duplication in vertebrates.</title>
        <authorList>
            <person name="Berthelot C."/>
            <person name="Brunet F."/>
            <person name="Chalopin D."/>
            <person name="Juanchich A."/>
            <person name="Bernard M."/>
            <person name="Noel B."/>
            <person name="Bento P."/>
            <person name="Da Silva C."/>
            <person name="Labadie K."/>
            <person name="Alberti A."/>
            <person name="Aury J.M."/>
            <person name="Louis A."/>
            <person name="Dehais P."/>
            <person name="Bardou P."/>
            <person name="Montfort J."/>
            <person name="Klopp C."/>
            <person name="Cabau C."/>
            <person name="Gaspin C."/>
            <person name="Thorgaard G.H."/>
            <person name="Boussaha M."/>
            <person name="Quillet E."/>
            <person name="Guyomard R."/>
            <person name="Galiana D."/>
            <person name="Bobe J."/>
            <person name="Volff J.N."/>
            <person name="Genet C."/>
            <person name="Wincker P."/>
            <person name="Jaillon O."/>
            <person name="Roest Crollius H."/>
            <person name="Guiguen Y."/>
        </authorList>
    </citation>
    <scope>NUCLEOTIDE SEQUENCE [LARGE SCALE GENOMIC DNA]</scope>
</reference>
<organism evidence="3 4">
    <name type="scientific">Oncorhynchus mykiss</name>
    <name type="common">Rainbow trout</name>
    <name type="synonym">Salmo gairdneri</name>
    <dbReference type="NCBI Taxonomy" id="8022"/>
    <lineage>
        <taxon>Eukaryota</taxon>
        <taxon>Metazoa</taxon>
        <taxon>Chordata</taxon>
        <taxon>Craniata</taxon>
        <taxon>Vertebrata</taxon>
        <taxon>Euteleostomi</taxon>
        <taxon>Actinopterygii</taxon>
        <taxon>Neopterygii</taxon>
        <taxon>Teleostei</taxon>
        <taxon>Protacanthopterygii</taxon>
        <taxon>Salmoniformes</taxon>
        <taxon>Salmonidae</taxon>
        <taxon>Salmoninae</taxon>
        <taxon>Oncorhynchus</taxon>
    </lineage>
</organism>
<evidence type="ECO:0000256" key="1">
    <source>
        <dbReference type="SAM" id="MobiDB-lite"/>
    </source>
</evidence>
<dbReference type="Pfam" id="PF01369">
    <property type="entry name" value="Sec7"/>
    <property type="match status" value="1"/>
</dbReference>
<dbReference type="GO" id="GO:0032012">
    <property type="term" value="P:regulation of ARF protein signal transduction"/>
    <property type="evidence" value="ECO:0007669"/>
    <property type="project" value="InterPro"/>
</dbReference>
<feature type="region of interest" description="Disordered" evidence="1">
    <location>
        <begin position="1"/>
        <end position="72"/>
    </location>
</feature>
<dbReference type="PROSITE" id="PS50190">
    <property type="entry name" value="SEC7"/>
    <property type="match status" value="1"/>
</dbReference>
<dbReference type="PaxDb" id="8022-A0A060Z3I7"/>
<dbReference type="PANTHER" id="PTHR10663:SF401">
    <property type="entry name" value="IQ MOTIF AND SEC7 DOMAIN-CONTAINING PROTEIN 3 ISOFORM X1"/>
    <property type="match status" value="1"/>
</dbReference>
<dbReference type="GO" id="GO:0005085">
    <property type="term" value="F:guanyl-nucleotide exchange factor activity"/>
    <property type="evidence" value="ECO:0007669"/>
    <property type="project" value="InterPro"/>
</dbReference>
<dbReference type="FunFam" id="1.10.220.20:FF:000001">
    <property type="entry name" value="IQ motif and SEC7 domain-containing protein 1"/>
    <property type="match status" value="1"/>
</dbReference>
<dbReference type="Proteomes" id="UP000193380">
    <property type="component" value="Unassembled WGS sequence"/>
</dbReference>
<gene>
    <name evidence="3" type="ORF">GSONMT00019711001</name>
</gene>
<dbReference type="InterPro" id="IPR035999">
    <property type="entry name" value="Sec7_dom_sf"/>
</dbReference>
<dbReference type="Gene3D" id="1.10.220.20">
    <property type="match status" value="1"/>
</dbReference>
<feature type="compositionally biased region" description="Low complexity" evidence="1">
    <location>
        <begin position="17"/>
        <end position="34"/>
    </location>
</feature>
<evidence type="ECO:0000313" key="3">
    <source>
        <dbReference type="EMBL" id="CDQ95850.1"/>
    </source>
</evidence>
<protein>
    <recommendedName>
        <fullName evidence="2">SEC7 domain-containing protein</fullName>
    </recommendedName>
</protein>
<dbReference type="EMBL" id="FR923017">
    <property type="protein sequence ID" value="CDQ95850.1"/>
    <property type="molecule type" value="Genomic_DNA"/>
</dbReference>
<dbReference type="AlphaFoldDB" id="A0A060Z3I7"/>
<dbReference type="STRING" id="8022.A0A060Z3I7"/>
<evidence type="ECO:0000259" key="2">
    <source>
        <dbReference type="PROSITE" id="PS50190"/>
    </source>
</evidence>
<dbReference type="PANTHER" id="PTHR10663">
    <property type="entry name" value="GUANYL-NUCLEOTIDE EXCHANGE FACTOR"/>
    <property type="match status" value="1"/>
</dbReference>
<sequence length="169" mass="18841">MESTMTGQGRELGGQSGSEILSSTSTSTSAQSNQYITQSSYPQYHQYSTYPQAHHPQSQPGSQSVRDPTTEALQALVLSLPRDRCQDPASCRSPTLSTDTHRKRLYRIGLNLFNVNPERGIHFLITRGFVPDTPMGVAHFLLQRKGLSRQMIGEFLGNSKLLFNRDVLE</sequence>
<evidence type="ECO:0000313" key="4">
    <source>
        <dbReference type="Proteomes" id="UP000193380"/>
    </source>
</evidence>
<accession>A0A060Z3I7</accession>
<dbReference type="GO" id="GO:0030036">
    <property type="term" value="P:actin cytoskeleton organization"/>
    <property type="evidence" value="ECO:0007669"/>
    <property type="project" value="TreeGrafter"/>
</dbReference>
<dbReference type="SUPFAM" id="SSF48425">
    <property type="entry name" value="Sec7 domain"/>
    <property type="match status" value="1"/>
</dbReference>
<proteinExistence type="predicted"/>
<name>A0A060Z3I7_ONCMY</name>
<feature type="compositionally biased region" description="Polar residues" evidence="1">
    <location>
        <begin position="35"/>
        <end position="67"/>
    </location>
</feature>
<dbReference type="InterPro" id="IPR000904">
    <property type="entry name" value="Sec7_dom"/>
</dbReference>